<evidence type="ECO:0000313" key="3">
    <source>
        <dbReference type="EMBL" id="VVC38279.1"/>
    </source>
</evidence>
<dbReference type="EMBL" id="CABPRJ010001467">
    <property type="protein sequence ID" value="VVC38279.1"/>
    <property type="molecule type" value="Genomic_DNA"/>
</dbReference>
<sequence>MVLIKEYRICMPLTVEEYRVGQLYMIARHSYEQTENGEGVETIINAPCEDPVHGKGQFTEKRIHLSTRLPFWIQAIIPKVFYIIEKSWNYYPFTITEYTCSFIPKLSVTIHTKFEDNSGITENCLGLTGEKLVERTVDFIDIAYDEVSSKHYREDEDLKFFQSKKTMRGPLTENWKKTVSPIMCSYKVVEASFEVWGIQSKAEEYIQKTIREILLLGHRQAFAWIDDWITMTIADVRSYECEMQRQTNTKVNAACTLSGPENYEVSRPLSPLPGNPDGNGRQTPELSPQRQNQSNPRRELRNSSSGWLSRQ</sequence>
<accession>A0A5E4N2R9</accession>
<gene>
    <name evidence="3" type="ORF">CINCED_3A020141</name>
</gene>
<dbReference type="PRINTS" id="PR00391">
    <property type="entry name" value="PITRANSFER"/>
</dbReference>
<dbReference type="OrthoDB" id="10053061at2759"/>
<dbReference type="GO" id="GO:0005737">
    <property type="term" value="C:cytoplasm"/>
    <property type="evidence" value="ECO:0007669"/>
    <property type="project" value="TreeGrafter"/>
</dbReference>
<dbReference type="FunFam" id="3.30.530.20:FF:000028">
    <property type="entry name" value="Phosphatidylinositol transfer protein 5"/>
    <property type="match status" value="1"/>
</dbReference>
<dbReference type="SUPFAM" id="SSF55961">
    <property type="entry name" value="Bet v1-like"/>
    <property type="match status" value="1"/>
</dbReference>
<dbReference type="PANTHER" id="PTHR10658:SF54">
    <property type="entry name" value="CYTOPLASMIC PHOSPHATIDYLINOSITOL TRANSFER PROTEIN 1"/>
    <property type="match status" value="1"/>
</dbReference>
<dbReference type="InterPro" id="IPR023393">
    <property type="entry name" value="START-like_dom_sf"/>
</dbReference>
<dbReference type="PANTHER" id="PTHR10658">
    <property type="entry name" value="PHOSPHATIDYLINOSITOL TRANSFER PROTEIN"/>
    <property type="match status" value="1"/>
</dbReference>
<dbReference type="InterPro" id="IPR001666">
    <property type="entry name" value="PI_transfer"/>
</dbReference>
<protein>
    <submittedName>
        <fullName evidence="3">Phosphatidylinositol transfer protein,START-like domain</fullName>
    </submittedName>
</protein>
<proteinExistence type="predicted"/>
<organism evidence="3 4">
    <name type="scientific">Cinara cedri</name>
    <dbReference type="NCBI Taxonomy" id="506608"/>
    <lineage>
        <taxon>Eukaryota</taxon>
        <taxon>Metazoa</taxon>
        <taxon>Ecdysozoa</taxon>
        <taxon>Arthropoda</taxon>
        <taxon>Hexapoda</taxon>
        <taxon>Insecta</taxon>
        <taxon>Pterygota</taxon>
        <taxon>Neoptera</taxon>
        <taxon>Paraneoptera</taxon>
        <taxon>Hemiptera</taxon>
        <taxon>Sternorrhyncha</taxon>
        <taxon>Aphidomorpha</taxon>
        <taxon>Aphidoidea</taxon>
        <taxon>Aphididae</taxon>
        <taxon>Lachninae</taxon>
        <taxon>Cinara</taxon>
    </lineage>
</organism>
<feature type="domain" description="Phosphatidylinositol transfer protein N-terminal" evidence="2">
    <location>
        <begin position="2"/>
        <end position="244"/>
    </location>
</feature>
<dbReference type="GO" id="GO:0008526">
    <property type="term" value="F:phosphatidylinositol transfer activity"/>
    <property type="evidence" value="ECO:0007669"/>
    <property type="project" value="UniProtKB-ARBA"/>
</dbReference>
<dbReference type="Gene3D" id="3.30.530.20">
    <property type="match status" value="1"/>
</dbReference>
<dbReference type="Pfam" id="PF02121">
    <property type="entry name" value="IP_trans"/>
    <property type="match status" value="1"/>
</dbReference>
<evidence type="ECO:0000256" key="1">
    <source>
        <dbReference type="SAM" id="MobiDB-lite"/>
    </source>
</evidence>
<feature type="compositionally biased region" description="Polar residues" evidence="1">
    <location>
        <begin position="280"/>
        <end position="295"/>
    </location>
</feature>
<dbReference type="GO" id="GO:0035091">
    <property type="term" value="F:phosphatidylinositol binding"/>
    <property type="evidence" value="ECO:0007669"/>
    <property type="project" value="TreeGrafter"/>
</dbReference>
<name>A0A5E4N2R9_9HEMI</name>
<dbReference type="GO" id="GO:0071944">
    <property type="term" value="C:cell periphery"/>
    <property type="evidence" value="ECO:0007669"/>
    <property type="project" value="UniProtKB-ARBA"/>
</dbReference>
<keyword evidence="4" id="KW-1185">Reference proteome</keyword>
<feature type="compositionally biased region" description="Polar residues" evidence="1">
    <location>
        <begin position="302"/>
        <end position="311"/>
    </location>
</feature>
<feature type="region of interest" description="Disordered" evidence="1">
    <location>
        <begin position="264"/>
        <end position="311"/>
    </location>
</feature>
<evidence type="ECO:0000313" key="4">
    <source>
        <dbReference type="Proteomes" id="UP000325440"/>
    </source>
</evidence>
<dbReference type="Proteomes" id="UP000325440">
    <property type="component" value="Unassembled WGS sequence"/>
</dbReference>
<evidence type="ECO:0000259" key="2">
    <source>
        <dbReference type="Pfam" id="PF02121"/>
    </source>
</evidence>
<dbReference type="InterPro" id="IPR055261">
    <property type="entry name" value="PI_transfer_N"/>
</dbReference>
<dbReference type="AlphaFoldDB" id="A0A5E4N2R9"/>
<reference evidence="3 4" key="1">
    <citation type="submission" date="2019-08" db="EMBL/GenBank/DDBJ databases">
        <authorList>
            <person name="Alioto T."/>
            <person name="Alioto T."/>
            <person name="Gomez Garrido J."/>
        </authorList>
    </citation>
    <scope>NUCLEOTIDE SEQUENCE [LARGE SCALE GENOMIC DNA]</scope>
</reference>